<feature type="compositionally biased region" description="Polar residues" evidence="14">
    <location>
        <begin position="112"/>
        <end position="121"/>
    </location>
</feature>
<dbReference type="OrthoDB" id="3361333at2759"/>
<dbReference type="PANTHER" id="PTHR28262:SF1">
    <property type="entry name" value="DASH COMPLEX SUBUNIT SPC19"/>
    <property type="match status" value="1"/>
</dbReference>
<dbReference type="InterPro" id="IPR013251">
    <property type="entry name" value="DASH_Spc19"/>
</dbReference>
<accession>A0A6A5Y8C9</accession>
<dbReference type="EMBL" id="ML978066">
    <property type="protein sequence ID" value="KAF2021648.1"/>
    <property type="molecule type" value="Genomic_DNA"/>
</dbReference>
<feature type="region of interest" description="Disordered" evidence="14">
    <location>
        <begin position="165"/>
        <end position="184"/>
    </location>
</feature>
<evidence type="ECO:0000256" key="10">
    <source>
        <dbReference type="ARBA" id="ARBA00023242"/>
    </source>
</evidence>
<keyword evidence="7" id="KW-0963">Cytoplasm</keyword>
<evidence type="ECO:0000256" key="14">
    <source>
        <dbReference type="SAM" id="MobiDB-lite"/>
    </source>
</evidence>
<dbReference type="PANTHER" id="PTHR28262">
    <property type="entry name" value="DASH COMPLEX SUBUNIT SPC19"/>
    <property type="match status" value="1"/>
</dbReference>
<feature type="coiled-coil region" evidence="13">
    <location>
        <begin position="66"/>
        <end position="93"/>
    </location>
</feature>
<dbReference type="RefSeq" id="XP_033389987.1">
    <property type="nucleotide sequence ID" value="XM_033529798.1"/>
</dbReference>
<organism evidence="15 16">
    <name type="scientific">Aaosphaeria arxii CBS 175.79</name>
    <dbReference type="NCBI Taxonomy" id="1450172"/>
    <lineage>
        <taxon>Eukaryota</taxon>
        <taxon>Fungi</taxon>
        <taxon>Dikarya</taxon>
        <taxon>Ascomycota</taxon>
        <taxon>Pezizomycotina</taxon>
        <taxon>Dothideomycetes</taxon>
        <taxon>Pleosporomycetidae</taxon>
        <taxon>Pleosporales</taxon>
        <taxon>Pleosporales incertae sedis</taxon>
        <taxon>Aaosphaeria</taxon>
    </lineage>
</organism>
<evidence type="ECO:0000256" key="13">
    <source>
        <dbReference type="SAM" id="Coils"/>
    </source>
</evidence>
<evidence type="ECO:0000256" key="6">
    <source>
        <dbReference type="ARBA" id="ARBA00022454"/>
    </source>
</evidence>
<evidence type="ECO:0000256" key="7">
    <source>
        <dbReference type="ARBA" id="ARBA00022490"/>
    </source>
</evidence>
<keyword evidence="8" id="KW-0995">Kinetochore</keyword>
<evidence type="ECO:0000313" key="15">
    <source>
        <dbReference type="EMBL" id="KAF2021648.1"/>
    </source>
</evidence>
<keyword evidence="16" id="KW-1185">Reference proteome</keyword>
<feature type="region of interest" description="Disordered" evidence="14">
    <location>
        <begin position="102"/>
        <end position="131"/>
    </location>
</feature>
<evidence type="ECO:0000256" key="2">
    <source>
        <dbReference type="ARBA" id="ARBA00004186"/>
    </source>
</evidence>
<proteinExistence type="inferred from homology"/>
<evidence type="ECO:0000256" key="3">
    <source>
        <dbReference type="ARBA" id="ARBA00004629"/>
    </source>
</evidence>
<evidence type="ECO:0000256" key="8">
    <source>
        <dbReference type="ARBA" id="ARBA00022838"/>
    </source>
</evidence>
<sequence length="184" mass="20756">MGSPLEGCVSSLRNSMQLLDSSINILDSGVNDFPRLCKVLQTTRHFELISEPDLHAAQTALLSEIRPEVENLLQRVSNYLDKLERREQSLIAKCDLNEGRLGGDAAGESAFRPSSRTSRAKTPSGEGGRRMTALQELKYKSIRQKKERLSYAVETLEMQAKQRERQLRMSMAAPQQFLDDDDDE</sequence>
<keyword evidence="11" id="KW-0137">Centromere</keyword>
<dbReference type="GO" id="GO:0008608">
    <property type="term" value="P:attachment of spindle microtubules to kinetochore"/>
    <property type="evidence" value="ECO:0007669"/>
    <property type="project" value="InterPro"/>
</dbReference>
<keyword evidence="13" id="KW-0175">Coiled coil</keyword>
<dbReference type="GO" id="GO:0042729">
    <property type="term" value="C:DASH complex"/>
    <property type="evidence" value="ECO:0007669"/>
    <property type="project" value="InterPro"/>
</dbReference>
<evidence type="ECO:0000256" key="4">
    <source>
        <dbReference type="ARBA" id="ARBA00008952"/>
    </source>
</evidence>
<comment type="similarity">
    <text evidence="4">Belongs to the DASH complex SPC19 family.</text>
</comment>
<keyword evidence="6" id="KW-0158">Chromosome</keyword>
<dbReference type="Proteomes" id="UP000799778">
    <property type="component" value="Unassembled WGS sequence"/>
</dbReference>
<dbReference type="GeneID" id="54287195"/>
<evidence type="ECO:0000256" key="1">
    <source>
        <dbReference type="ARBA" id="ARBA00004123"/>
    </source>
</evidence>
<evidence type="ECO:0000256" key="12">
    <source>
        <dbReference type="ARBA" id="ARBA00032583"/>
    </source>
</evidence>
<gene>
    <name evidence="15" type="ORF">BU24DRAFT_430244</name>
</gene>
<keyword evidence="9" id="KW-0206">Cytoskeleton</keyword>
<name>A0A6A5Y8C9_9PLEO</name>
<comment type="subcellular location">
    <subcellularLocation>
        <location evidence="3">Chromosome</location>
        <location evidence="3">Centromere</location>
        <location evidence="3">Kinetochore</location>
    </subcellularLocation>
    <subcellularLocation>
        <location evidence="2">Cytoplasm</location>
        <location evidence="2">Cytoskeleton</location>
        <location evidence="2">Spindle</location>
    </subcellularLocation>
    <subcellularLocation>
        <location evidence="1">Nucleus</location>
    </subcellularLocation>
</comment>
<dbReference type="GO" id="GO:0005876">
    <property type="term" value="C:spindle microtubule"/>
    <property type="evidence" value="ECO:0007669"/>
    <property type="project" value="InterPro"/>
</dbReference>
<reference evidence="15" key="1">
    <citation type="journal article" date="2020" name="Stud. Mycol.">
        <title>101 Dothideomycetes genomes: a test case for predicting lifestyles and emergence of pathogens.</title>
        <authorList>
            <person name="Haridas S."/>
            <person name="Albert R."/>
            <person name="Binder M."/>
            <person name="Bloem J."/>
            <person name="Labutti K."/>
            <person name="Salamov A."/>
            <person name="Andreopoulos B."/>
            <person name="Baker S."/>
            <person name="Barry K."/>
            <person name="Bills G."/>
            <person name="Bluhm B."/>
            <person name="Cannon C."/>
            <person name="Castanera R."/>
            <person name="Culley D."/>
            <person name="Daum C."/>
            <person name="Ezra D."/>
            <person name="Gonzalez J."/>
            <person name="Henrissat B."/>
            <person name="Kuo A."/>
            <person name="Liang C."/>
            <person name="Lipzen A."/>
            <person name="Lutzoni F."/>
            <person name="Magnuson J."/>
            <person name="Mondo S."/>
            <person name="Nolan M."/>
            <person name="Ohm R."/>
            <person name="Pangilinan J."/>
            <person name="Park H.-J."/>
            <person name="Ramirez L."/>
            <person name="Alfaro M."/>
            <person name="Sun H."/>
            <person name="Tritt A."/>
            <person name="Yoshinaga Y."/>
            <person name="Zwiers L.-H."/>
            <person name="Turgeon B."/>
            <person name="Goodwin S."/>
            <person name="Spatafora J."/>
            <person name="Crous P."/>
            <person name="Grigoriev I."/>
        </authorList>
    </citation>
    <scope>NUCLEOTIDE SEQUENCE</scope>
    <source>
        <strain evidence="15">CBS 175.79</strain>
    </source>
</reference>
<dbReference type="AlphaFoldDB" id="A0A6A5Y8C9"/>
<evidence type="ECO:0000256" key="11">
    <source>
        <dbReference type="ARBA" id="ARBA00023328"/>
    </source>
</evidence>
<evidence type="ECO:0000256" key="5">
    <source>
        <dbReference type="ARBA" id="ARBA00016329"/>
    </source>
</evidence>
<keyword evidence="10" id="KW-0539">Nucleus</keyword>
<evidence type="ECO:0000313" key="16">
    <source>
        <dbReference type="Proteomes" id="UP000799778"/>
    </source>
</evidence>
<evidence type="ECO:0000256" key="9">
    <source>
        <dbReference type="ARBA" id="ARBA00023212"/>
    </source>
</evidence>
<dbReference type="Pfam" id="PF08287">
    <property type="entry name" value="DASH_Spc19"/>
    <property type="match status" value="1"/>
</dbReference>
<protein>
    <recommendedName>
        <fullName evidence="5">DASH complex subunit SPC19</fullName>
    </recommendedName>
    <alternativeName>
        <fullName evidence="12">Outer kinetochore protein SPC19</fullName>
    </alternativeName>
</protein>